<evidence type="ECO:0000313" key="18">
    <source>
        <dbReference type="EMBL" id="KIL52614.1"/>
    </source>
</evidence>
<evidence type="ECO:0000256" key="11">
    <source>
        <dbReference type="ARBA" id="ARBA00023316"/>
    </source>
</evidence>
<dbReference type="SUPFAM" id="SSF69189">
    <property type="entry name" value="Penicillin-binding protein associated domain"/>
    <property type="match status" value="1"/>
</dbReference>
<sequence>MKRKWVRGTAAGLMALVLFIGSGAFTNTSFAAEEVTDWNLDAAILIEASTGKVLFAENADTLLGVASMTKMMTEYLLHEAIAEGTVSWDDQYTVTDKTYEISQDTSLSNVPLRNGEQYSIQELYEAMVIYSANAATIAIAETIAGSEEEFVKLMNDKAGELGLDEYRFVNSSGLNNADMMGYHPENTGADEENAMSARSTAKLAHRLLEDFPEVLETAGIAKKTFREGTEDATEMQNWNFMLESLVFEYEGADGIKTGTTDFAGYTFTGTAKRDDMRLISVVMNATDDNGVGSYEARFSATADLFDYGFDHFTLQEVVPGEYTVEGQESVGVTKGKEDSVGIESKDPIQMVVKEGEETASEPVLSLDEDELTAPVEEGDVVGTLGLDLGEDDLGFLDSNMASSMQVDVVTTESVEKANWFVLSMRAVGGFFGNLWETITSTVKGWF</sequence>
<dbReference type="InterPro" id="IPR015956">
    <property type="entry name" value="Peniciliin-bd_prot_C_sf"/>
</dbReference>
<dbReference type="UniPathway" id="UPA00219"/>
<organism evidence="18 19">
    <name type="scientific">Jeotgalibacillus campisalis</name>
    <dbReference type="NCBI Taxonomy" id="220754"/>
    <lineage>
        <taxon>Bacteria</taxon>
        <taxon>Bacillati</taxon>
        <taxon>Bacillota</taxon>
        <taxon>Bacilli</taxon>
        <taxon>Bacillales</taxon>
        <taxon>Caryophanaceae</taxon>
        <taxon>Jeotgalibacillus</taxon>
    </lineage>
</organism>
<gene>
    <name evidence="18" type="ORF">KR50_05430</name>
</gene>
<feature type="active site" description="Proton acceptor" evidence="13">
    <location>
        <position position="70"/>
    </location>
</feature>
<name>A0A0C2SFC7_9BACL</name>
<keyword evidence="11" id="KW-0961">Cell wall biogenesis/degradation</keyword>
<dbReference type="PRINTS" id="PR00725">
    <property type="entry name" value="DADACBPTASE1"/>
</dbReference>
<evidence type="ECO:0000256" key="14">
    <source>
        <dbReference type="PIRSR" id="PIRSR618044-2"/>
    </source>
</evidence>
<dbReference type="InterPro" id="IPR037167">
    <property type="entry name" value="Peptidase_S11_C_sf"/>
</dbReference>
<keyword evidence="19" id="KW-1185">Reference proteome</keyword>
<dbReference type="InterPro" id="IPR012338">
    <property type="entry name" value="Beta-lactam/transpept-like"/>
</dbReference>
<dbReference type="EC" id="3.4.16.4" evidence="4"/>
<dbReference type="InterPro" id="IPR018044">
    <property type="entry name" value="Peptidase_S11"/>
</dbReference>
<dbReference type="GO" id="GO:0006508">
    <property type="term" value="P:proteolysis"/>
    <property type="evidence" value="ECO:0007669"/>
    <property type="project" value="UniProtKB-KW"/>
</dbReference>
<dbReference type="PANTHER" id="PTHR21581:SF11">
    <property type="entry name" value="D-ALANYL-D-ALANINE CARBOXYPEPTIDASE DACA"/>
    <property type="match status" value="1"/>
</dbReference>
<feature type="chain" id="PRO_5002167484" description="serine-type D-Ala-D-Ala carboxypeptidase" evidence="16">
    <location>
        <begin position="32"/>
        <end position="446"/>
    </location>
</feature>
<evidence type="ECO:0000256" key="15">
    <source>
        <dbReference type="RuleBase" id="RU004016"/>
    </source>
</evidence>
<feature type="domain" description="Peptidase S11 D-Ala-D-Ala carboxypeptidase A C-terminal" evidence="17">
    <location>
        <begin position="312"/>
        <end position="416"/>
    </location>
</feature>
<evidence type="ECO:0000256" key="7">
    <source>
        <dbReference type="ARBA" id="ARBA00022729"/>
    </source>
</evidence>
<dbReference type="GO" id="GO:0008360">
    <property type="term" value="P:regulation of cell shape"/>
    <property type="evidence" value="ECO:0007669"/>
    <property type="project" value="UniProtKB-KW"/>
</dbReference>
<comment type="catalytic activity">
    <reaction evidence="12">
        <text>Preferential cleavage: (Ac)2-L-Lys-D-Ala-|-D-Ala. Also transpeptidation of peptidyl-alanyl moieties that are N-acyl substituents of D-alanine.</text>
        <dbReference type="EC" id="3.4.16.4"/>
    </reaction>
</comment>
<dbReference type="PATRIC" id="fig|220754.4.peg.553"/>
<keyword evidence="6" id="KW-0645">Protease</keyword>
<dbReference type="Proteomes" id="UP000031972">
    <property type="component" value="Unassembled WGS sequence"/>
</dbReference>
<evidence type="ECO:0000256" key="16">
    <source>
        <dbReference type="SAM" id="SignalP"/>
    </source>
</evidence>
<dbReference type="GO" id="GO:0071555">
    <property type="term" value="P:cell wall organization"/>
    <property type="evidence" value="ECO:0007669"/>
    <property type="project" value="UniProtKB-KW"/>
</dbReference>
<keyword evidence="9" id="KW-0133">Cell shape</keyword>
<dbReference type="PANTHER" id="PTHR21581">
    <property type="entry name" value="D-ALANYL-D-ALANINE CARBOXYPEPTIDASE"/>
    <property type="match status" value="1"/>
</dbReference>
<dbReference type="EMBL" id="JXRR01000003">
    <property type="protein sequence ID" value="KIL52614.1"/>
    <property type="molecule type" value="Genomic_DNA"/>
</dbReference>
<evidence type="ECO:0000256" key="5">
    <source>
        <dbReference type="ARBA" id="ARBA00022645"/>
    </source>
</evidence>
<dbReference type="InterPro" id="IPR012907">
    <property type="entry name" value="Peptidase_S11_C"/>
</dbReference>
<dbReference type="GO" id="GO:0009002">
    <property type="term" value="F:serine-type D-Ala-D-Ala carboxypeptidase activity"/>
    <property type="evidence" value="ECO:0007669"/>
    <property type="project" value="UniProtKB-EC"/>
</dbReference>
<comment type="similarity">
    <text evidence="3 15">Belongs to the peptidase S11 family.</text>
</comment>
<proteinExistence type="inferred from homology"/>
<feature type="active site" evidence="13">
    <location>
        <position position="131"/>
    </location>
</feature>
<dbReference type="Pfam" id="PF00768">
    <property type="entry name" value="Peptidase_S11"/>
    <property type="match status" value="1"/>
</dbReference>
<evidence type="ECO:0000256" key="6">
    <source>
        <dbReference type="ARBA" id="ARBA00022670"/>
    </source>
</evidence>
<dbReference type="Pfam" id="PF07943">
    <property type="entry name" value="PBP5_C"/>
    <property type="match status" value="1"/>
</dbReference>
<evidence type="ECO:0000256" key="9">
    <source>
        <dbReference type="ARBA" id="ARBA00022960"/>
    </source>
</evidence>
<comment type="function">
    <text evidence="1">Removes C-terminal D-alanyl residues from sugar-peptide cell wall precursors.</text>
</comment>
<dbReference type="InterPro" id="IPR001967">
    <property type="entry name" value="Peptidase_S11_N"/>
</dbReference>
<accession>A0A0C2SFC7</accession>
<feature type="signal peptide" evidence="16">
    <location>
        <begin position="1"/>
        <end position="31"/>
    </location>
</feature>
<evidence type="ECO:0000256" key="3">
    <source>
        <dbReference type="ARBA" id="ARBA00007164"/>
    </source>
</evidence>
<dbReference type="AlphaFoldDB" id="A0A0C2SFC7"/>
<dbReference type="SUPFAM" id="SSF56601">
    <property type="entry name" value="beta-lactamase/transpeptidase-like"/>
    <property type="match status" value="1"/>
</dbReference>
<evidence type="ECO:0000256" key="10">
    <source>
        <dbReference type="ARBA" id="ARBA00022984"/>
    </source>
</evidence>
<protein>
    <recommendedName>
        <fullName evidence="4">serine-type D-Ala-D-Ala carboxypeptidase</fullName>
        <ecNumber evidence="4">3.4.16.4</ecNumber>
    </recommendedName>
</protein>
<dbReference type="Gene3D" id="2.60.410.10">
    <property type="entry name" value="D-Ala-D-Ala carboxypeptidase, C-terminal domain"/>
    <property type="match status" value="1"/>
</dbReference>
<feature type="binding site" evidence="14">
    <location>
        <position position="256"/>
    </location>
    <ligand>
        <name>substrate</name>
    </ligand>
</feature>
<comment type="caution">
    <text evidence="18">The sequence shown here is derived from an EMBL/GenBank/DDBJ whole genome shotgun (WGS) entry which is preliminary data.</text>
</comment>
<evidence type="ECO:0000256" key="8">
    <source>
        <dbReference type="ARBA" id="ARBA00022801"/>
    </source>
</evidence>
<evidence type="ECO:0000256" key="12">
    <source>
        <dbReference type="ARBA" id="ARBA00034000"/>
    </source>
</evidence>
<evidence type="ECO:0000256" key="4">
    <source>
        <dbReference type="ARBA" id="ARBA00012448"/>
    </source>
</evidence>
<evidence type="ECO:0000313" key="19">
    <source>
        <dbReference type="Proteomes" id="UP000031972"/>
    </source>
</evidence>
<evidence type="ECO:0000256" key="2">
    <source>
        <dbReference type="ARBA" id="ARBA00004752"/>
    </source>
</evidence>
<comment type="pathway">
    <text evidence="2">Cell wall biogenesis; peptidoglycan biosynthesis.</text>
</comment>
<evidence type="ECO:0000256" key="1">
    <source>
        <dbReference type="ARBA" id="ARBA00003217"/>
    </source>
</evidence>
<feature type="active site" description="Proton acceptor" evidence="13">
    <location>
        <position position="67"/>
    </location>
</feature>
<keyword evidence="5 18" id="KW-0121">Carboxypeptidase</keyword>
<keyword evidence="7 16" id="KW-0732">Signal</keyword>
<dbReference type="SMART" id="SM00936">
    <property type="entry name" value="PBP5_C"/>
    <property type="match status" value="1"/>
</dbReference>
<dbReference type="RefSeq" id="WP_041054506.1">
    <property type="nucleotide sequence ID" value="NZ_JXRR01000003.1"/>
</dbReference>
<evidence type="ECO:0000259" key="17">
    <source>
        <dbReference type="SMART" id="SM00936"/>
    </source>
</evidence>
<reference evidence="18 19" key="1">
    <citation type="submission" date="2015-01" db="EMBL/GenBank/DDBJ databases">
        <title>Jeotgalibacillus campisalis genome sequencing.</title>
        <authorList>
            <person name="Goh K.M."/>
            <person name="Chan K.-G."/>
            <person name="Yaakop A.S."/>
            <person name="Ee R."/>
            <person name="Gan H.M."/>
            <person name="Chan C.S."/>
        </authorList>
    </citation>
    <scope>NUCLEOTIDE SEQUENCE [LARGE SCALE GENOMIC DNA]</scope>
    <source>
        <strain evidence="18 19">SF-57</strain>
    </source>
</reference>
<dbReference type="Gene3D" id="3.40.710.10">
    <property type="entry name" value="DD-peptidase/beta-lactamase superfamily"/>
    <property type="match status" value="1"/>
</dbReference>
<evidence type="ECO:0000256" key="13">
    <source>
        <dbReference type="PIRSR" id="PIRSR618044-1"/>
    </source>
</evidence>
<keyword evidence="10" id="KW-0573">Peptidoglycan synthesis</keyword>
<keyword evidence="8 18" id="KW-0378">Hydrolase</keyword>
<dbReference type="GO" id="GO:0009252">
    <property type="term" value="P:peptidoglycan biosynthetic process"/>
    <property type="evidence" value="ECO:0007669"/>
    <property type="project" value="UniProtKB-UniPathway"/>
</dbReference>